<keyword evidence="4 11" id="KW-0472">Membrane</keyword>
<organism evidence="16 17">
    <name type="scientific">Tachysurus vachellii</name>
    <name type="common">Darkbarbel catfish</name>
    <name type="synonym">Pelteobagrus vachellii</name>
    <dbReference type="NCBI Taxonomy" id="175792"/>
    <lineage>
        <taxon>Eukaryota</taxon>
        <taxon>Metazoa</taxon>
        <taxon>Chordata</taxon>
        <taxon>Craniata</taxon>
        <taxon>Vertebrata</taxon>
        <taxon>Euteleostomi</taxon>
        <taxon>Actinopterygii</taxon>
        <taxon>Neopterygii</taxon>
        <taxon>Teleostei</taxon>
        <taxon>Ostariophysi</taxon>
        <taxon>Siluriformes</taxon>
        <taxon>Bagridae</taxon>
        <taxon>Tachysurus</taxon>
    </lineage>
</organism>
<dbReference type="InterPro" id="IPR036259">
    <property type="entry name" value="MFS_trans_sf"/>
</dbReference>
<feature type="transmembrane region" description="Helical" evidence="11">
    <location>
        <begin position="150"/>
        <end position="167"/>
    </location>
</feature>
<keyword evidence="3 11" id="KW-1133">Transmembrane helix</keyword>
<dbReference type="GO" id="GO:0005737">
    <property type="term" value="C:cytoplasm"/>
    <property type="evidence" value="ECO:0007669"/>
    <property type="project" value="TreeGrafter"/>
</dbReference>
<dbReference type="InterPro" id="IPR011993">
    <property type="entry name" value="PH-like_dom_sf"/>
</dbReference>
<evidence type="ECO:0000256" key="8">
    <source>
        <dbReference type="ARBA" id="ARBA00042362"/>
    </source>
</evidence>
<dbReference type="SMART" id="SM00233">
    <property type="entry name" value="PH"/>
    <property type="match status" value="4"/>
</dbReference>
<dbReference type="GO" id="GO:0005096">
    <property type="term" value="F:GTPase activator activity"/>
    <property type="evidence" value="ECO:0007669"/>
    <property type="project" value="UniProtKB-KW"/>
</dbReference>
<dbReference type="GO" id="GO:0008270">
    <property type="term" value="F:zinc ion binding"/>
    <property type="evidence" value="ECO:0007669"/>
    <property type="project" value="UniProtKB-KW"/>
</dbReference>
<dbReference type="PROSITE" id="PS50238">
    <property type="entry name" value="RHOGAP"/>
    <property type="match status" value="1"/>
</dbReference>
<sequence length="1553" mass="173432">MGFADLLDEVGGLGRFQLIHIMLLSVPGILMACQNLLNNFTAGIPAHHCTISNMTTTLNLSTSEEDELSLLRTFIPEAQSQLSKCSRFVQPQWHLSSTNHSQSASLNLTEIETESCKDGWTYKRTEFISTIVSEWDLVCSLRPLKQMSQTIYMGGVLTGAIIFGGLSDRFGRKVLLTWSYFQLAALGTFTAFSPSYLAYCTFRFLTGMAVSGVILNTVSLKVEWIPTKSRTLVVSLSSIFFTFGQMVLAGIAYSLKDWRKLHVAVCSPFFIIFLYSWWFSESARWLVLNGRSAEALQQLHRVARINGKHEAVEKITLEVLQSHMQKELQSSKTVFTAYDLLRTPIIRRISLCLVAVWFSTSFAYYGLAMDLQKFGVNIYLMQLIFGVVDFPAKLLALVMLSFLGRRLTQGTCLLASAFVIFTNIFIPKDMQFLRTTLAVLGKGFTSASFTCVYLFTGELYPTVIRQTGMGFASTMARIGSMAAPLVLILDEVFPALPSLVYGAAAVIAGLTAFLLPETLNVPLPDTIEDVENWSKKTRRFQEQVQSENMILDTLGQTAEELSLNSVKLVSPSTPAMTAPVPKPRTRYMFSKNSQNGSSESSNVVKHETQTDNKISEVNGAEVNGGLCVSPAGLPRLRETHDSSGADIVEKFLWPSSPPQSPVASDDEDSSECVKENFTSDSSTDEGLMTPLTPQSDTANNLHPPEECHNSTNTESAPQETNSQPKNAALYKPSALKKPKQTPIPKKPRAATIRVSRRKSSGAAKNITQAAESSYRESAVSRSSWLDVWKGRKHNVLWTTFDGQVMALWKKRTDKFSEYVFHVSSITNVHQQDRGHFLIYFRKKHFEFMAPTEDVRMGWITSLLASRGREAPAPPLHHGSLTMKEPRSKVYCSISGHNLWIYNSKEDFNLGLGMTFVHMNVASVKQTGRHSFSLITPYKAFNFSADSSRDLVTWLDLLNEVIRSALSCSEVAQRLWSSPWNKVCADCGSPNPEWASINLLMVICEACAGVHRMMGANRSKVRSLKLDVKVWTEPLIQLFVLYGNKASNNVWGHNVPAVDQISPTAETQQRTAFINAKYYSGLYRKAHPLACSQKLLNQRLCEVVCGADVEETLALLCSGAKVLGGGGPSAITLAENAGQALQTELLRHNEFVETPDFEQQTRQKKEQTRLEELHGRLDDERFLFSQETQSAACDVLDLREVISVFNQSTGQTHEFEILTLTDSLTCTADTQEMLLSHMLHIIKVVMPNPDDLMEEELDGVMGVSQLSLREGSGLKHAEVWVMIRPGEIIIYPIHTHTPRTPITLNQHTCCNLCLLENTVEVIAAEKTVYLQFEREESCSKFYTLLSSATSSDRKSYRRSLYTLPAGVTGRVPSEVQRCISHITLYGLKVEGLYRCCGSVTKISELVEKLHKDPEVVLETNEIFVQEVAGTLKHFLRNSTQLIPSSERENWVSAAALTEVTSRLQEYRRLVKLLPPDNRALLSALFSHLNNVQLYSQVNKMTARNLAVVFVPTLFEDLAMNQSIVHLMRELIIHHTLIFLGKDETPVEEEMITAL</sequence>
<dbReference type="PROSITE" id="PS50850">
    <property type="entry name" value="MFS"/>
    <property type="match status" value="1"/>
</dbReference>
<evidence type="ECO:0000256" key="2">
    <source>
        <dbReference type="ARBA" id="ARBA00022692"/>
    </source>
</evidence>
<feature type="transmembrane region" description="Helical" evidence="11">
    <location>
        <begin position="379"/>
        <end position="400"/>
    </location>
</feature>
<evidence type="ECO:0000256" key="1">
    <source>
        <dbReference type="ARBA" id="ARBA00022468"/>
    </source>
</evidence>
<keyword evidence="9" id="KW-0863">Zinc-finger</keyword>
<reference evidence="16" key="1">
    <citation type="submission" date="2023-08" db="EMBL/GenBank/DDBJ databases">
        <title>Pelteobagrus vachellii genome.</title>
        <authorList>
            <person name="Liu H."/>
        </authorList>
    </citation>
    <scope>NUCLEOTIDE SEQUENCE</scope>
    <source>
        <strain evidence="16">PRFRI_2022a</strain>
        <tissue evidence="16">Muscle</tissue>
    </source>
</reference>
<dbReference type="PROSITE" id="PS50115">
    <property type="entry name" value="ARFGAP"/>
    <property type="match status" value="1"/>
</dbReference>
<feature type="region of interest" description="Disordered" evidence="10">
    <location>
        <begin position="572"/>
        <end position="617"/>
    </location>
</feature>
<dbReference type="InterPro" id="IPR000198">
    <property type="entry name" value="RhoGAP_dom"/>
</dbReference>
<feature type="transmembrane region" description="Helical" evidence="11">
    <location>
        <begin position="407"/>
        <end position="426"/>
    </location>
</feature>
<keyword evidence="2 11" id="KW-0812">Transmembrane</keyword>
<comment type="subcellular location">
    <subcellularLocation>
        <location evidence="5">Basal cell membrane</location>
        <topology evidence="5">Multi-pass membrane protein</topology>
    </subcellularLocation>
</comment>
<feature type="domain" description="Rho-GAP" evidence="14">
    <location>
        <begin position="1357"/>
        <end position="1537"/>
    </location>
</feature>
<evidence type="ECO:0000313" key="17">
    <source>
        <dbReference type="Proteomes" id="UP001187315"/>
    </source>
</evidence>
<evidence type="ECO:0000256" key="3">
    <source>
        <dbReference type="ARBA" id="ARBA00022989"/>
    </source>
</evidence>
<gene>
    <name evidence="16" type="ORF">Q7C36_018696</name>
</gene>
<dbReference type="Proteomes" id="UP001187315">
    <property type="component" value="Unassembled WGS sequence"/>
</dbReference>
<feature type="compositionally biased region" description="Low complexity" evidence="10">
    <location>
        <begin position="590"/>
        <end position="602"/>
    </location>
</feature>
<dbReference type="InterPro" id="IPR001164">
    <property type="entry name" value="ArfGAP_dom"/>
</dbReference>
<dbReference type="SUPFAM" id="SSF48350">
    <property type="entry name" value="GTPase activation domain, GAP"/>
    <property type="match status" value="1"/>
</dbReference>
<feature type="transmembrane region" description="Helical" evidence="11">
    <location>
        <begin position="432"/>
        <end position="456"/>
    </location>
</feature>
<evidence type="ECO:0000256" key="4">
    <source>
        <dbReference type="ARBA" id="ARBA00023136"/>
    </source>
</evidence>
<dbReference type="SUPFAM" id="SSF103473">
    <property type="entry name" value="MFS general substrate transporter"/>
    <property type="match status" value="1"/>
</dbReference>
<evidence type="ECO:0000256" key="11">
    <source>
        <dbReference type="SAM" id="Phobius"/>
    </source>
</evidence>
<evidence type="ECO:0000259" key="13">
    <source>
        <dbReference type="PROSITE" id="PS50115"/>
    </source>
</evidence>
<dbReference type="SMART" id="SM00324">
    <property type="entry name" value="RhoGAP"/>
    <property type="match status" value="1"/>
</dbReference>
<evidence type="ECO:0000256" key="9">
    <source>
        <dbReference type="PROSITE-ProRule" id="PRU00288"/>
    </source>
</evidence>
<feature type="transmembrane region" description="Helical" evidence="11">
    <location>
        <begin position="349"/>
        <end position="367"/>
    </location>
</feature>
<dbReference type="InterPro" id="IPR005828">
    <property type="entry name" value="MFS_sugar_transport-like"/>
</dbReference>
<feature type="transmembrane region" description="Helical" evidence="11">
    <location>
        <begin position="261"/>
        <end position="279"/>
    </location>
</feature>
<dbReference type="GO" id="GO:0005547">
    <property type="term" value="F:phosphatidylinositol-3,4,5-trisphosphate binding"/>
    <property type="evidence" value="ECO:0007669"/>
    <property type="project" value="TreeGrafter"/>
</dbReference>
<dbReference type="InterPro" id="IPR001849">
    <property type="entry name" value="PH_domain"/>
</dbReference>
<comment type="caution">
    <text evidence="16">The sequence shown here is derived from an EMBL/GenBank/DDBJ whole genome shotgun (WGS) entry which is preliminary data.</text>
</comment>
<dbReference type="Gene3D" id="2.30.29.30">
    <property type="entry name" value="Pleckstrin-homology domain (PH domain)/Phosphotyrosine-binding domain (PTB)"/>
    <property type="match status" value="2"/>
</dbReference>
<keyword evidence="17" id="KW-1185">Reference proteome</keyword>
<dbReference type="PRINTS" id="PR00405">
    <property type="entry name" value="REVINTRACTNG"/>
</dbReference>
<feature type="domain" description="PH" evidence="12">
    <location>
        <begin position="873"/>
        <end position="962"/>
    </location>
</feature>
<feature type="transmembrane region" description="Helical" evidence="11">
    <location>
        <begin position="232"/>
        <end position="255"/>
    </location>
</feature>
<feature type="transmembrane region" description="Helical" evidence="11">
    <location>
        <begin position="174"/>
        <end position="196"/>
    </location>
</feature>
<name>A0AA88S415_TACVA</name>
<dbReference type="GO" id="GO:0022857">
    <property type="term" value="F:transmembrane transporter activity"/>
    <property type="evidence" value="ECO:0007669"/>
    <property type="project" value="InterPro"/>
</dbReference>
<evidence type="ECO:0000256" key="10">
    <source>
        <dbReference type="SAM" id="MobiDB-lite"/>
    </source>
</evidence>
<dbReference type="Gene3D" id="1.10.555.10">
    <property type="entry name" value="Rho GTPase activation protein"/>
    <property type="match status" value="1"/>
</dbReference>
<feature type="domain" description="Arf-GAP" evidence="13">
    <location>
        <begin position="968"/>
        <end position="1077"/>
    </location>
</feature>
<dbReference type="InterPro" id="IPR020846">
    <property type="entry name" value="MFS_dom"/>
</dbReference>
<evidence type="ECO:0000259" key="15">
    <source>
        <dbReference type="PROSITE" id="PS50850"/>
    </source>
</evidence>
<accession>A0AA88S415</accession>
<evidence type="ECO:0000259" key="12">
    <source>
        <dbReference type="PROSITE" id="PS50003"/>
    </source>
</evidence>
<dbReference type="FunFam" id="1.20.1250.20:FF:000023">
    <property type="entry name" value="Solute carrier family 22 member 6"/>
    <property type="match status" value="1"/>
</dbReference>
<dbReference type="Pfam" id="PF01412">
    <property type="entry name" value="ArfGap"/>
    <property type="match status" value="1"/>
</dbReference>
<dbReference type="InterPro" id="IPR038508">
    <property type="entry name" value="ArfGAP_dom_sf"/>
</dbReference>
<evidence type="ECO:0000313" key="16">
    <source>
        <dbReference type="EMBL" id="KAK2827770.1"/>
    </source>
</evidence>
<evidence type="ECO:0000259" key="14">
    <source>
        <dbReference type="PROSITE" id="PS50238"/>
    </source>
</evidence>
<dbReference type="SUPFAM" id="SSF57863">
    <property type="entry name" value="ArfGap/RecO-like zinc finger"/>
    <property type="match status" value="1"/>
</dbReference>
<feature type="compositionally biased region" description="Polar residues" evidence="10">
    <location>
        <begin position="691"/>
        <end position="700"/>
    </location>
</feature>
<evidence type="ECO:0000256" key="5">
    <source>
        <dbReference type="ARBA" id="ARBA00034696"/>
    </source>
</evidence>
<dbReference type="Pfam" id="PF00083">
    <property type="entry name" value="Sugar_tr"/>
    <property type="match status" value="1"/>
</dbReference>
<dbReference type="PANTHER" id="PTHR45899:SF5">
    <property type="entry name" value="ARF-GAP WITH RHO-GAP DOMAIN, ANK REPEAT AND PH DOMAIN-CONTAINING PROTEIN 1-LIKE"/>
    <property type="match status" value="1"/>
</dbReference>
<evidence type="ECO:0000256" key="7">
    <source>
        <dbReference type="ARBA" id="ARBA00041768"/>
    </source>
</evidence>
<feature type="transmembrane region" description="Helical" evidence="11">
    <location>
        <begin position="468"/>
        <end position="489"/>
    </location>
</feature>
<feature type="compositionally biased region" description="Basic and acidic residues" evidence="10">
    <location>
        <begin position="604"/>
        <end position="614"/>
    </location>
</feature>
<dbReference type="Gene3D" id="1.20.1250.20">
    <property type="entry name" value="MFS general substrate transporter like domains"/>
    <property type="match status" value="1"/>
</dbReference>
<dbReference type="GO" id="GO:0008360">
    <property type="term" value="P:regulation of cell shape"/>
    <property type="evidence" value="ECO:0007669"/>
    <property type="project" value="TreeGrafter"/>
</dbReference>
<dbReference type="Pfam" id="PF00620">
    <property type="entry name" value="RhoGAP"/>
    <property type="match status" value="1"/>
</dbReference>
<protein>
    <recommendedName>
        <fullName evidence="6">Solute carrier family 22 member 6</fullName>
    </recommendedName>
    <alternativeName>
        <fullName evidence="8">Organic anion transporter 1</fullName>
    </alternativeName>
    <alternativeName>
        <fullName evidence="7">Renal organic anion transporter 1</fullName>
    </alternativeName>
</protein>
<dbReference type="InterPro" id="IPR052227">
    <property type="entry name" value="Arf-Rho-GAP_ANK-PH_domain"/>
</dbReference>
<feature type="transmembrane region" description="Helical" evidence="11">
    <location>
        <begin position="495"/>
        <end position="515"/>
    </location>
</feature>
<dbReference type="InterPro" id="IPR008936">
    <property type="entry name" value="Rho_GTPase_activation_prot"/>
</dbReference>
<evidence type="ECO:0000256" key="6">
    <source>
        <dbReference type="ARBA" id="ARBA00039897"/>
    </source>
</evidence>
<keyword evidence="9" id="KW-0862">Zinc</keyword>
<feature type="region of interest" description="Disordered" evidence="10">
    <location>
        <begin position="651"/>
        <end position="767"/>
    </location>
</feature>
<feature type="compositionally biased region" description="Polar residues" evidence="10">
    <location>
        <begin position="709"/>
        <end position="725"/>
    </location>
</feature>
<feature type="domain" description="Major facilitator superfamily (MFS) profile" evidence="15">
    <location>
        <begin position="98"/>
        <end position="520"/>
    </location>
</feature>
<dbReference type="PROSITE" id="PS50003">
    <property type="entry name" value="PH_DOMAIN"/>
    <property type="match status" value="1"/>
</dbReference>
<dbReference type="InterPro" id="IPR037278">
    <property type="entry name" value="ARFGAP/RecO"/>
</dbReference>
<dbReference type="SMART" id="SM00105">
    <property type="entry name" value="ArfGap"/>
    <property type="match status" value="1"/>
</dbReference>
<dbReference type="PANTHER" id="PTHR45899">
    <property type="entry name" value="RHO GTPASE ACTIVATING PROTEIN AT 15B, ISOFORM C"/>
    <property type="match status" value="1"/>
</dbReference>
<proteinExistence type="predicted"/>
<dbReference type="EMBL" id="JAVHJS010000019">
    <property type="protein sequence ID" value="KAK2827770.1"/>
    <property type="molecule type" value="Genomic_DNA"/>
</dbReference>
<dbReference type="GO" id="GO:0007165">
    <property type="term" value="P:signal transduction"/>
    <property type="evidence" value="ECO:0007669"/>
    <property type="project" value="InterPro"/>
</dbReference>
<dbReference type="SUPFAM" id="SSF50729">
    <property type="entry name" value="PH domain-like"/>
    <property type="match status" value="2"/>
</dbReference>
<dbReference type="Gene3D" id="1.10.220.150">
    <property type="entry name" value="Arf GTPase activating protein"/>
    <property type="match status" value="1"/>
</dbReference>
<keyword evidence="1" id="KW-0343">GTPase activation</keyword>
<dbReference type="GO" id="GO:0009925">
    <property type="term" value="C:basal plasma membrane"/>
    <property type="evidence" value="ECO:0007669"/>
    <property type="project" value="UniProtKB-SubCell"/>
</dbReference>
<keyword evidence="9" id="KW-0479">Metal-binding</keyword>